<evidence type="ECO:0000256" key="1">
    <source>
        <dbReference type="ARBA" id="ARBA00007381"/>
    </source>
</evidence>
<dbReference type="InterPro" id="IPR013126">
    <property type="entry name" value="Hsp_70_fam"/>
</dbReference>
<evidence type="ECO:0000313" key="6">
    <source>
        <dbReference type="EMBL" id="CAL8112383.1"/>
    </source>
</evidence>
<dbReference type="PROSITE" id="PS01036">
    <property type="entry name" value="HSP70_3"/>
    <property type="match status" value="1"/>
</dbReference>
<keyword evidence="2 4" id="KW-0547">Nucleotide-binding</keyword>
<keyword evidence="7" id="KW-1185">Reference proteome</keyword>
<evidence type="ECO:0000313" key="7">
    <source>
        <dbReference type="Proteomes" id="UP001642540"/>
    </source>
</evidence>
<dbReference type="InterPro" id="IPR043129">
    <property type="entry name" value="ATPase_NBD"/>
</dbReference>
<evidence type="ECO:0000256" key="5">
    <source>
        <dbReference type="SAM" id="Phobius"/>
    </source>
</evidence>
<dbReference type="SUPFAM" id="SSF53067">
    <property type="entry name" value="Actin-like ATPase domain"/>
    <property type="match status" value="2"/>
</dbReference>
<comment type="caution">
    <text evidence="6">The sequence shown here is derived from an EMBL/GenBank/DDBJ whole genome shotgun (WGS) entry which is preliminary data.</text>
</comment>
<keyword evidence="5" id="KW-1133">Transmembrane helix</keyword>
<dbReference type="PANTHER" id="PTHR19375">
    <property type="entry name" value="HEAT SHOCK PROTEIN 70KDA"/>
    <property type="match status" value="1"/>
</dbReference>
<keyword evidence="3 4" id="KW-0067">ATP-binding</keyword>
<keyword evidence="5" id="KW-0812">Transmembrane</keyword>
<keyword evidence="5" id="KW-0472">Membrane</keyword>
<gene>
    <name evidence="6" type="ORF">ODALV1_LOCUS15623</name>
</gene>
<comment type="similarity">
    <text evidence="1 4">Belongs to the heat shock protein 70 family.</text>
</comment>
<dbReference type="EMBL" id="CAXLJM020000048">
    <property type="protein sequence ID" value="CAL8112383.1"/>
    <property type="molecule type" value="Genomic_DNA"/>
</dbReference>
<dbReference type="Proteomes" id="UP001642540">
    <property type="component" value="Unassembled WGS sequence"/>
</dbReference>
<name>A0ABP1QVQ6_9HEXA</name>
<feature type="transmembrane region" description="Helical" evidence="5">
    <location>
        <begin position="197"/>
        <end position="218"/>
    </location>
</feature>
<dbReference type="PRINTS" id="PR00301">
    <property type="entry name" value="HEATSHOCK70"/>
</dbReference>
<dbReference type="Gene3D" id="3.30.420.40">
    <property type="match status" value="2"/>
</dbReference>
<sequence length="732" mass="84945">MEMKDLSQRLNSLLAKKVENHKTQLNKEAKKISSEWQLLEIHEGLKKTALEDVNKNETNQSDQFAMVYFEQQLLTTYYNVFHDVVLTKEFCTKQYKREYKECLIYFKTEMWKIINENFICNEGRDLTSDFMRVSQDVVKIFEENLGEDPGHYSITKTTREDFRSRLVEKMENKMVSFNQKPVKTVTIKNSALTNKKLAVIVVLLFIGVLLGSGVIHYLQVKYIPPKNRTVESSPKNIEIQPEFELTPDITYKLKEYYQKVLEKSMIKQDKQELLPLELSYNQHYTAVLEASLTFYRARITPENALLNSQLFLDKTFQEKFAVNIVIGIDFGSKYTRAAVYFDGRVRTIPNFDESGEIFHFLTNYVRVEEQEPKWIVGQSAENDLQSSSKYEPIFYDMKAILKEFPLNNKEELTTDFIMTFNPDTNGNSVSLQGKQGKTYHLEEIMSVLFKKVKENTEKYLGAPVEKCVLTVPHGWHEDRRKGLQVSGENAGFKVVEVIYETIAVGMAARHFHNDVVFSKILFIQLGARYWGISILQWKQDEFETISSPTWSNHGFQLKNNLVSHLIDSFRTTLKSPDQTKFLKNSTYMKILKRRVFENSEKAIISLSTENITTVFLPNFYEGRNLNVSVTREVFKNLTEVQFAWLKREIEVKLKDANNMSKYGIKHILFAGGCSKIPRVQQIVKDYFKEVDTVKIILIDPENVVAFGAAVNGAKIVGKEFNSVKNKRIMVKY</sequence>
<dbReference type="Gene3D" id="3.30.30.30">
    <property type="match status" value="1"/>
</dbReference>
<dbReference type="Gene3D" id="3.90.640.10">
    <property type="entry name" value="Actin, Chain A, domain 4"/>
    <property type="match status" value="1"/>
</dbReference>
<reference evidence="6 7" key="1">
    <citation type="submission" date="2024-08" db="EMBL/GenBank/DDBJ databases">
        <authorList>
            <person name="Cucini C."/>
            <person name="Frati F."/>
        </authorList>
    </citation>
    <scope>NUCLEOTIDE SEQUENCE [LARGE SCALE GENOMIC DNA]</scope>
</reference>
<evidence type="ECO:0008006" key="8">
    <source>
        <dbReference type="Google" id="ProtNLM"/>
    </source>
</evidence>
<evidence type="ECO:0000256" key="3">
    <source>
        <dbReference type="ARBA" id="ARBA00022840"/>
    </source>
</evidence>
<protein>
    <recommendedName>
        <fullName evidence="8">Hsp70 family protein</fullName>
    </recommendedName>
</protein>
<dbReference type="InterPro" id="IPR018181">
    <property type="entry name" value="Heat_shock_70_CS"/>
</dbReference>
<organism evidence="6 7">
    <name type="scientific">Orchesella dallaii</name>
    <dbReference type="NCBI Taxonomy" id="48710"/>
    <lineage>
        <taxon>Eukaryota</taxon>
        <taxon>Metazoa</taxon>
        <taxon>Ecdysozoa</taxon>
        <taxon>Arthropoda</taxon>
        <taxon>Hexapoda</taxon>
        <taxon>Collembola</taxon>
        <taxon>Entomobryomorpha</taxon>
        <taxon>Entomobryoidea</taxon>
        <taxon>Orchesellidae</taxon>
        <taxon>Orchesellinae</taxon>
        <taxon>Orchesella</taxon>
    </lineage>
</organism>
<evidence type="ECO:0000256" key="4">
    <source>
        <dbReference type="RuleBase" id="RU003322"/>
    </source>
</evidence>
<proteinExistence type="inferred from homology"/>
<accession>A0ABP1QVQ6</accession>
<evidence type="ECO:0000256" key="2">
    <source>
        <dbReference type="ARBA" id="ARBA00022741"/>
    </source>
</evidence>
<dbReference type="Pfam" id="PF00012">
    <property type="entry name" value="HSP70"/>
    <property type="match status" value="1"/>
</dbReference>